<reference evidence="5 6" key="1">
    <citation type="submission" date="2020-08" db="EMBL/GenBank/DDBJ databases">
        <title>Sequencing the genomes of 1000 actinobacteria strains.</title>
        <authorList>
            <person name="Klenk H.-P."/>
        </authorList>
    </citation>
    <scope>NUCLEOTIDE SEQUENCE [LARGE SCALE GENOMIC DNA]</scope>
    <source>
        <strain evidence="5 6">DSM 19081</strain>
    </source>
</reference>
<evidence type="ECO:0000256" key="3">
    <source>
        <dbReference type="ARBA" id="ARBA00023163"/>
    </source>
</evidence>
<dbReference type="PANTHER" id="PTHR30146:SF109">
    <property type="entry name" value="HTH-TYPE TRANSCRIPTIONAL REGULATOR GALS"/>
    <property type="match status" value="1"/>
</dbReference>
<name>A0A839FI33_9MICC</name>
<dbReference type="GO" id="GO:0000976">
    <property type="term" value="F:transcription cis-regulatory region binding"/>
    <property type="evidence" value="ECO:0007669"/>
    <property type="project" value="TreeGrafter"/>
</dbReference>
<dbReference type="EMBL" id="JACJIH010000001">
    <property type="protein sequence ID" value="MBA8921360.1"/>
    <property type="molecule type" value="Genomic_DNA"/>
</dbReference>
<dbReference type="PROSITE" id="PS50932">
    <property type="entry name" value="HTH_LACI_2"/>
    <property type="match status" value="1"/>
</dbReference>
<dbReference type="InterPro" id="IPR010982">
    <property type="entry name" value="Lambda_DNA-bd_dom_sf"/>
</dbReference>
<organism evidence="5 6">
    <name type="scientific">Nesterenkonia jeotgali</name>
    <dbReference type="NCBI Taxonomy" id="317018"/>
    <lineage>
        <taxon>Bacteria</taxon>
        <taxon>Bacillati</taxon>
        <taxon>Actinomycetota</taxon>
        <taxon>Actinomycetes</taxon>
        <taxon>Micrococcales</taxon>
        <taxon>Micrococcaceae</taxon>
        <taxon>Nesterenkonia</taxon>
    </lineage>
</organism>
<evidence type="ECO:0000256" key="2">
    <source>
        <dbReference type="ARBA" id="ARBA00023125"/>
    </source>
</evidence>
<dbReference type="InterPro" id="IPR028082">
    <property type="entry name" value="Peripla_BP_I"/>
</dbReference>
<keyword evidence="1" id="KW-0805">Transcription regulation</keyword>
<dbReference type="InterPro" id="IPR000843">
    <property type="entry name" value="HTH_LacI"/>
</dbReference>
<evidence type="ECO:0000256" key="1">
    <source>
        <dbReference type="ARBA" id="ARBA00023015"/>
    </source>
</evidence>
<sequence>MTQRLGRAITQRGLAKLAGVSIATVSRVLSAPEHQRGRWASPETVSRILELANELGYKRNPHAASLRTSRSDLVGVLVPRLQDFVLATIYEGIEEAGMELGINTYVMNSHDDVELQRLRTQTMLDRRVDGLIFGDARLDAPFLDELREQGVSYVLTSRRKEGHLSITCDDYAGGRMVAEHLIEQGRTDVVILGGLQFASTAQDRTHGLIDRLREAGIEVPPEHIVYRGFDTAAGRRAMAEILEAGISTDAVFAANDFAAIGALGVLQDHGYSVPRDVVLIGYNDTPLAESVGIPLTTIRSPMHLMGRESLLTLCRLMAGEPVESQRLAPELIVRASSRG</sequence>
<evidence type="ECO:0000313" key="5">
    <source>
        <dbReference type="EMBL" id="MBA8921360.1"/>
    </source>
</evidence>
<evidence type="ECO:0000259" key="4">
    <source>
        <dbReference type="PROSITE" id="PS50932"/>
    </source>
</evidence>
<evidence type="ECO:0000313" key="6">
    <source>
        <dbReference type="Proteomes" id="UP000546252"/>
    </source>
</evidence>
<dbReference type="SUPFAM" id="SSF53822">
    <property type="entry name" value="Periplasmic binding protein-like I"/>
    <property type="match status" value="1"/>
</dbReference>
<gene>
    <name evidence="5" type="ORF">HNR24_001293</name>
</gene>
<comment type="caution">
    <text evidence="5">The sequence shown here is derived from an EMBL/GenBank/DDBJ whole genome shotgun (WGS) entry which is preliminary data.</text>
</comment>
<keyword evidence="3" id="KW-0804">Transcription</keyword>
<dbReference type="Pfam" id="PF13377">
    <property type="entry name" value="Peripla_BP_3"/>
    <property type="match status" value="1"/>
</dbReference>
<dbReference type="Gene3D" id="1.10.260.40">
    <property type="entry name" value="lambda repressor-like DNA-binding domains"/>
    <property type="match status" value="1"/>
</dbReference>
<dbReference type="RefSeq" id="WP_182495373.1">
    <property type="nucleotide sequence ID" value="NZ_BAAAKT010000004.1"/>
</dbReference>
<dbReference type="InterPro" id="IPR046335">
    <property type="entry name" value="LacI/GalR-like_sensor"/>
</dbReference>
<keyword evidence="2" id="KW-0238">DNA-binding</keyword>
<dbReference type="PANTHER" id="PTHR30146">
    <property type="entry name" value="LACI-RELATED TRANSCRIPTIONAL REPRESSOR"/>
    <property type="match status" value="1"/>
</dbReference>
<dbReference type="GO" id="GO:0003700">
    <property type="term" value="F:DNA-binding transcription factor activity"/>
    <property type="evidence" value="ECO:0007669"/>
    <property type="project" value="TreeGrafter"/>
</dbReference>
<dbReference type="Proteomes" id="UP000546252">
    <property type="component" value="Unassembled WGS sequence"/>
</dbReference>
<protein>
    <submittedName>
        <fullName evidence="5">LacI family transcriptional regulator</fullName>
    </submittedName>
</protein>
<feature type="domain" description="HTH lacI-type" evidence="4">
    <location>
        <begin position="9"/>
        <end position="68"/>
    </location>
</feature>
<dbReference type="CDD" id="cd01392">
    <property type="entry name" value="HTH_LacI"/>
    <property type="match status" value="1"/>
</dbReference>
<dbReference type="SMART" id="SM00354">
    <property type="entry name" value="HTH_LACI"/>
    <property type="match status" value="1"/>
</dbReference>
<dbReference type="AlphaFoldDB" id="A0A839FI33"/>
<accession>A0A839FI33</accession>
<dbReference type="Pfam" id="PF00356">
    <property type="entry name" value="LacI"/>
    <property type="match status" value="1"/>
</dbReference>
<proteinExistence type="predicted"/>
<dbReference type="SUPFAM" id="SSF47413">
    <property type="entry name" value="lambda repressor-like DNA-binding domains"/>
    <property type="match status" value="1"/>
</dbReference>
<dbReference type="Gene3D" id="3.40.50.2300">
    <property type="match status" value="2"/>
</dbReference>